<proteinExistence type="predicted"/>
<comment type="caution">
    <text evidence="2">The sequence shown here is derived from an EMBL/GenBank/DDBJ whole genome shotgun (WGS) entry which is preliminary data.</text>
</comment>
<keyword evidence="1" id="KW-1133">Transmembrane helix</keyword>
<accession>A0A318K8R1</accession>
<gene>
    <name evidence="2" type="ORF">DFR70_103114</name>
</gene>
<reference evidence="2 3" key="1">
    <citation type="submission" date="2018-05" db="EMBL/GenBank/DDBJ databases">
        <title>Genomic Encyclopedia of Type Strains, Phase IV (KMG-IV): sequencing the most valuable type-strain genomes for metagenomic binning, comparative biology and taxonomic classification.</title>
        <authorList>
            <person name="Goeker M."/>
        </authorList>
    </citation>
    <scope>NUCLEOTIDE SEQUENCE [LARGE SCALE GENOMIC DNA]</scope>
    <source>
        <strain evidence="2 3">DSM 44704</strain>
    </source>
</reference>
<keyword evidence="1" id="KW-0812">Transmembrane</keyword>
<evidence type="ECO:0000313" key="2">
    <source>
        <dbReference type="EMBL" id="PXX66366.1"/>
    </source>
</evidence>
<name>A0A318K8R1_9NOCA</name>
<protein>
    <submittedName>
        <fullName evidence="2">Uncharacterized protein</fullName>
    </submittedName>
</protein>
<organism evidence="2 3">
    <name type="scientific">Nocardia tenerifensis</name>
    <dbReference type="NCBI Taxonomy" id="228006"/>
    <lineage>
        <taxon>Bacteria</taxon>
        <taxon>Bacillati</taxon>
        <taxon>Actinomycetota</taxon>
        <taxon>Actinomycetes</taxon>
        <taxon>Mycobacteriales</taxon>
        <taxon>Nocardiaceae</taxon>
        <taxon>Nocardia</taxon>
    </lineage>
</organism>
<dbReference type="Proteomes" id="UP000247569">
    <property type="component" value="Unassembled WGS sequence"/>
</dbReference>
<evidence type="ECO:0000313" key="3">
    <source>
        <dbReference type="Proteomes" id="UP000247569"/>
    </source>
</evidence>
<dbReference type="EMBL" id="QJKF01000003">
    <property type="protein sequence ID" value="PXX66366.1"/>
    <property type="molecule type" value="Genomic_DNA"/>
</dbReference>
<keyword evidence="3" id="KW-1185">Reference proteome</keyword>
<sequence>MLSCALQAAKIYFAHLGHADLVFDNHVLTIPEHARWRLGYYNVPLGITYGAEILLLALCLTLSAVATASLKGVLFGRRPSGRR</sequence>
<dbReference type="AlphaFoldDB" id="A0A318K8R1"/>
<keyword evidence="1" id="KW-0472">Membrane</keyword>
<evidence type="ECO:0000256" key="1">
    <source>
        <dbReference type="SAM" id="Phobius"/>
    </source>
</evidence>
<feature type="transmembrane region" description="Helical" evidence="1">
    <location>
        <begin position="53"/>
        <end position="74"/>
    </location>
</feature>